<feature type="region of interest" description="Disordered" evidence="1">
    <location>
        <begin position="1"/>
        <end position="76"/>
    </location>
</feature>
<comment type="caution">
    <text evidence="2">The sequence shown here is derived from an EMBL/GenBank/DDBJ whole genome shotgun (WGS) entry which is preliminary data.</text>
</comment>
<evidence type="ECO:0000313" key="2">
    <source>
        <dbReference type="EMBL" id="KJY23779.1"/>
    </source>
</evidence>
<reference evidence="2 3" key="1">
    <citation type="submission" date="2015-02" db="EMBL/GenBank/DDBJ databases">
        <authorList>
            <person name="Ju K.-S."/>
            <person name="Doroghazi J.R."/>
            <person name="Metcalf W."/>
        </authorList>
    </citation>
    <scope>NUCLEOTIDE SEQUENCE [LARGE SCALE GENOMIC DNA]</scope>
    <source>
        <strain evidence="2 3">NRRL ISP-5550</strain>
    </source>
</reference>
<accession>A0A0F4IQ24</accession>
<evidence type="ECO:0000313" key="3">
    <source>
        <dbReference type="Proteomes" id="UP000033551"/>
    </source>
</evidence>
<protein>
    <submittedName>
        <fullName evidence="2">Uncharacterized protein</fullName>
    </submittedName>
</protein>
<evidence type="ECO:0000256" key="1">
    <source>
        <dbReference type="SAM" id="MobiDB-lite"/>
    </source>
</evidence>
<organism evidence="2 3">
    <name type="scientific">Streptomyces katrae</name>
    <dbReference type="NCBI Taxonomy" id="68223"/>
    <lineage>
        <taxon>Bacteria</taxon>
        <taxon>Bacillati</taxon>
        <taxon>Actinomycetota</taxon>
        <taxon>Actinomycetes</taxon>
        <taxon>Kitasatosporales</taxon>
        <taxon>Streptomycetaceae</taxon>
        <taxon>Streptomyces</taxon>
    </lineage>
</organism>
<dbReference type="EMBL" id="JZWV01001364">
    <property type="protein sequence ID" value="KJY23779.1"/>
    <property type="molecule type" value="Genomic_DNA"/>
</dbReference>
<dbReference type="Proteomes" id="UP000033551">
    <property type="component" value="Unassembled WGS sequence"/>
</dbReference>
<proteinExistence type="predicted"/>
<sequence length="76" mass="7635">MDRNLGDCGPAHGPTSREGPCGGLPLDAVPPVDPPGDGLRDDLGHPGPGHPAAVRMRNPPGPAPFPVTPGRGHVPV</sequence>
<gene>
    <name evidence="2" type="ORF">VR44_37290</name>
</gene>
<keyword evidence="3" id="KW-1185">Reference proteome</keyword>
<name>A0A0F4IQ24_9ACTN</name>
<dbReference type="AlphaFoldDB" id="A0A0F4IQ24"/>
<feature type="non-terminal residue" evidence="2">
    <location>
        <position position="76"/>
    </location>
</feature>